<comment type="caution">
    <text evidence="9">The sequence shown here is derived from an EMBL/GenBank/DDBJ whole genome shotgun (WGS) entry which is preliminary data.</text>
</comment>
<dbReference type="InterPro" id="IPR035625">
    <property type="entry name" value="Tfc3-like_eWH"/>
</dbReference>
<evidence type="ECO:0000313" key="9">
    <source>
        <dbReference type="EMBL" id="PGH09683.1"/>
    </source>
</evidence>
<keyword evidence="4" id="KW-0804">Transcription</keyword>
<feature type="region of interest" description="Disordered" evidence="6">
    <location>
        <begin position="1460"/>
        <end position="1516"/>
    </location>
</feature>
<feature type="region of interest" description="Disordered" evidence="6">
    <location>
        <begin position="1224"/>
        <end position="1252"/>
    </location>
</feature>
<accession>A0A2B7XLL1</accession>
<dbReference type="PANTHER" id="PTHR15180:SF1">
    <property type="entry name" value="GENERAL TRANSCRIPTION FACTOR 3C POLYPEPTIDE 1"/>
    <property type="match status" value="1"/>
</dbReference>
<protein>
    <submittedName>
        <fullName evidence="9">Uncharacterized protein</fullName>
    </submittedName>
</protein>
<feature type="region of interest" description="Disordered" evidence="6">
    <location>
        <begin position="888"/>
        <end position="1069"/>
    </location>
</feature>
<name>A0A2B7XLL1_POLH7</name>
<dbReference type="GO" id="GO:0005634">
    <property type="term" value="C:nucleus"/>
    <property type="evidence" value="ECO:0007669"/>
    <property type="project" value="UniProtKB-SubCell"/>
</dbReference>
<evidence type="ECO:0000256" key="5">
    <source>
        <dbReference type="ARBA" id="ARBA00023242"/>
    </source>
</evidence>
<dbReference type="EMBL" id="PDNA01000151">
    <property type="protein sequence ID" value="PGH09683.1"/>
    <property type="molecule type" value="Genomic_DNA"/>
</dbReference>
<feature type="domain" description="Transcription factor tau subunit sfc3/Tfc3 C-terminal" evidence="8">
    <location>
        <begin position="1521"/>
        <end position="1953"/>
    </location>
</feature>
<evidence type="ECO:0000256" key="4">
    <source>
        <dbReference type="ARBA" id="ARBA00023163"/>
    </source>
</evidence>
<sequence length="2009" mass="224416">MARGLNELVEFLLAEVSLCGEQGASPADVLAFIDDFYADSQHTQHATQPNVRAPGRAPNVDRKFKQKVWTWLAKHPEVFIGKNREGNSLSLDEVEARTANEGVQEGSDRVQSSAPKDNGRSAANEAKKPRIFVSEERMWLAIAGHEPDHSKILPLEFALLSIIASHKEKGIVQSGLTKLSGQDKRSVPKRTDMLCQKGYIDKRAIQFKAVRTSLCVLRKFSRASVPASSSGVNKPATEPISGDMIDFRALLARIFACLKEHNVITRNYFKEKLGMEDRWRSKILSRAVRKLEAIGCVKRVLAVSQYSGLTKSRHPSIMLIREPNEKDLQLFHDDSRSLASFLEQEESVAAELDEDQLEEEGQVDGTPAAIIKEDVDFLERGGRLLPRWTSDRTLTNLVFEIVDQAGRKGLTNLEASAACIGSFYRRPLEQLLSRLVDSWQTSQPLHLRHYSIVRDSALRGTISHYVQYSLPHFAALAEEGLASWEAVEYSSTGKSAGKPPPRDAKPQLDNYGFPLDDKPSNLLNDGNTTLGECLWALKIEDYKVTTSDPRLVKARDGNLRLVWNPQRGQHRDLKDIKHINSEDSITSITPELAATSLKRRHSTDETNKEARPRLTKRQKLELELGNVEGMSEKERLEALGFDQSWTEYSLLLLERPHAGFFITPIGRRRPVGKRQGRPGKSRIAVIKSDKLKDLSWFVCAEEAEEGVPQTRASIDIDSSIQQETQFTAVNDGATTPSRPTPAARQVSPTLRPGESSEVQSTEVITLDTDKQAVSNGNGFRVGAPVHGSRRAGVKRSFAESVEENTAKQPVKKRGRPPKKRPQVEETRQSVHKQGEPEEAEVTIVPGVETPDRRAGAVQPTERKTCVGRKTAHAEPVQAGCGERLRARETVVNSKEQEKQAGDGEAVEPAEPDILAPEPLERNERPHANAEPAEPVQALVPRDHSPVDYSAVAVPGDNVAPAGDKDISQNQNNETVTEPIENIPRQELAATVDSENAQPQPVPEAQSMDGNVRESSAPRNTANVGLELDETKETPSEAIDGLRSPSSTFRSTPGSARRPGRVKRKRVDPRGGSVNILRKKILMDILDQSGGAHPFGTELWYPFTTAWLKTRQTERPDTRTVRAAVKSLIEAGKLRQFTFSGRNSKGLIVTKSIVARTDIDINDALVKDMQNKMLDADPQFYIPPNVEVDPTLKKSANVRPIPVRKVTEAEKEVVVALHHLPSKARFQTHRGERTPRRRSDRYSEGHIDENAETGRKRVHRLKTTRRRAPERSYLNALTIAPPPSAPGLVEGERSQFAAERPLIQKPSLPSFLSRISRRHLPHLSRLHPYAMVMCPSQVFHGPSGTFGSLREIPRPGRVPRQKSPQAQELPQSLDQILSMARRPSTSVPDTADSRSVRVFSEIDAVKSWEKKNQAAFDAENEGLRYINHTIYEPFESAPLDGSIRFQADEPLDERGEVLPASRAVPRSGSRASLTTEQAERTNRGEIPTATRRLAQLQTPNAEKAAPKRPSRASGAKRLRLARSLSDNMIRKVMVAIIVIRTLAGGWEGKMTEWSIFMSLFPNHDPDFIKGRGKAVMSRNRLQMAKMQSDFQERFLDAYEKNQVPQIDYGNLEAYDWEWVVDWAHGQLEMPKLNKLPSLPATREQFDSLFEIRKEPVHGLDEMYQYNAAVTIPRKRTLLAGVPFSVPLEQDDTKRRKFAPGMERLSVAKTWVRANVITPEEVYDSLEARRLLECLGEELVGQAIQSLVTERVISMGNRGRVTPGRNYDVTEHFLNTFSRKRSIESTQLKRAELFKTTILDPQLHLEEKCDIKTTAEDGDILALVNLLAEGRITMVPKDPPKNKYGLTDGGYLTRLMDKGKLRFDIEVRAVPERYVYGNPVKEPVSSTSVPRGSLPTNFPYLSSDSGESNPRPPFCKIPLWFDIHGKFVQLLWDLVTAAVIGSIACRPGLDTAGITAVFYPCITDWEVELVLGWMQDVGVIQRLGSDKGGWIVREWWWLIIQAAEGGSSIRS</sequence>
<dbReference type="PANTHER" id="PTHR15180">
    <property type="entry name" value="GENERAL TRANSCRIPTION FACTOR 3C POLYPEPTIDE 1"/>
    <property type="match status" value="1"/>
</dbReference>
<feature type="region of interest" description="Disordered" evidence="6">
    <location>
        <begin position="96"/>
        <end position="127"/>
    </location>
</feature>
<gene>
    <name evidence="9" type="ORF">AJ80_07634</name>
</gene>
<feature type="region of interest" description="Disordered" evidence="6">
    <location>
        <begin position="774"/>
        <end position="841"/>
    </location>
</feature>
<evidence type="ECO:0000256" key="1">
    <source>
        <dbReference type="ARBA" id="ARBA00004123"/>
    </source>
</evidence>
<feature type="compositionally biased region" description="Basic and acidic residues" evidence="6">
    <location>
        <begin position="918"/>
        <end position="927"/>
    </location>
</feature>
<feature type="compositionally biased region" description="Polar residues" evidence="6">
    <location>
        <begin position="1012"/>
        <end position="1022"/>
    </location>
</feature>
<feature type="compositionally biased region" description="Basic and acidic residues" evidence="6">
    <location>
        <begin position="821"/>
        <end position="835"/>
    </location>
</feature>
<keyword evidence="3" id="KW-0238">DNA-binding</keyword>
<feature type="compositionally biased region" description="Polar residues" evidence="6">
    <location>
        <begin position="1043"/>
        <end position="1053"/>
    </location>
</feature>
<feature type="compositionally biased region" description="Basic residues" evidence="6">
    <location>
        <begin position="809"/>
        <end position="820"/>
    </location>
</feature>
<dbReference type="Pfam" id="PF20222">
    <property type="entry name" value="DUF6581"/>
    <property type="match status" value="1"/>
</dbReference>
<dbReference type="Pfam" id="PF04182">
    <property type="entry name" value="B-block_TFIIIC"/>
    <property type="match status" value="1"/>
</dbReference>
<feature type="compositionally biased region" description="Basic and acidic residues" evidence="6">
    <location>
        <begin position="851"/>
        <end position="864"/>
    </location>
</feature>
<evidence type="ECO:0000256" key="3">
    <source>
        <dbReference type="ARBA" id="ARBA00023125"/>
    </source>
</evidence>
<dbReference type="GO" id="GO:0003677">
    <property type="term" value="F:DNA binding"/>
    <property type="evidence" value="ECO:0007669"/>
    <property type="project" value="UniProtKB-KW"/>
</dbReference>
<dbReference type="GO" id="GO:0006384">
    <property type="term" value="P:transcription initiation at RNA polymerase III promoter"/>
    <property type="evidence" value="ECO:0007669"/>
    <property type="project" value="InterPro"/>
</dbReference>
<dbReference type="OrthoDB" id="5403573at2759"/>
<feature type="region of interest" description="Disordered" evidence="6">
    <location>
        <begin position="729"/>
        <end position="761"/>
    </location>
</feature>
<proteinExistence type="predicted"/>
<feature type="compositionally biased region" description="Basic residues" evidence="6">
    <location>
        <begin position="1505"/>
        <end position="1516"/>
    </location>
</feature>
<dbReference type="GO" id="GO:0000127">
    <property type="term" value="C:transcription factor TFIIIC complex"/>
    <property type="evidence" value="ECO:0007669"/>
    <property type="project" value="InterPro"/>
</dbReference>
<dbReference type="GO" id="GO:0042791">
    <property type="term" value="P:5S class rRNA transcription by RNA polymerase III"/>
    <property type="evidence" value="ECO:0007669"/>
    <property type="project" value="TreeGrafter"/>
</dbReference>
<feature type="region of interest" description="Disordered" evidence="6">
    <location>
        <begin position="491"/>
        <end position="513"/>
    </location>
</feature>
<dbReference type="STRING" id="1447883.A0A2B7XLL1"/>
<feature type="region of interest" description="Disordered" evidence="6">
    <location>
        <begin position="851"/>
        <end position="870"/>
    </location>
</feature>
<feature type="compositionally biased region" description="Basic residues" evidence="6">
    <location>
        <begin position="1057"/>
        <end position="1066"/>
    </location>
</feature>
<keyword evidence="10" id="KW-1185">Reference proteome</keyword>
<keyword evidence="2" id="KW-0597">Phosphoprotein</keyword>
<dbReference type="Proteomes" id="UP000224634">
    <property type="component" value="Unassembled WGS sequence"/>
</dbReference>
<feature type="compositionally biased region" description="Basic and acidic residues" evidence="6">
    <location>
        <begin position="1239"/>
        <end position="1252"/>
    </location>
</feature>
<dbReference type="InterPro" id="IPR007309">
    <property type="entry name" value="TFIIIC_Bblock-bd"/>
</dbReference>
<feature type="domain" description="B-block binding subunit of TFIIIC" evidence="7">
    <location>
        <begin position="154"/>
        <end position="222"/>
    </location>
</feature>
<feature type="compositionally biased region" description="Basic and acidic residues" evidence="6">
    <location>
        <begin position="888"/>
        <end position="901"/>
    </location>
</feature>
<dbReference type="InterPro" id="IPR046488">
    <property type="entry name" value="Sfc3/Tfc3_C"/>
</dbReference>
<reference evidence="9 10" key="1">
    <citation type="submission" date="2017-10" db="EMBL/GenBank/DDBJ databases">
        <title>Comparative genomics in systemic dimorphic fungi from Ajellomycetaceae.</title>
        <authorList>
            <person name="Munoz J.F."/>
            <person name="Mcewen J.G."/>
            <person name="Clay O.K."/>
            <person name="Cuomo C.A."/>
        </authorList>
    </citation>
    <scope>NUCLEOTIDE SEQUENCE [LARGE SCALE GENOMIC DNA]</scope>
    <source>
        <strain evidence="9 10">UAMH7299</strain>
    </source>
</reference>
<organism evidence="9 10">
    <name type="scientific">Polytolypa hystricis (strain UAMH7299)</name>
    <dbReference type="NCBI Taxonomy" id="1447883"/>
    <lineage>
        <taxon>Eukaryota</taxon>
        <taxon>Fungi</taxon>
        <taxon>Dikarya</taxon>
        <taxon>Ascomycota</taxon>
        <taxon>Pezizomycotina</taxon>
        <taxon>Eurotiomycetes</taxon>
        <taxon>Eurotiomycetidae</taxon>
        <taxon>Onygenales</taxon>
        <taxon>Onygenales incertae sedis</taxon>
        <taxon>Polytolypa</taxon>
    </lineage>
</organism>
<evidence type="ECO:0000256" key="6">
    <source>
        <dbReference type="SAM" id="MobiDB-lite"/>
    </source>
</evidence>
<evidence type="ECO:0000259" key="7">
    <source>
        <dbReference type="Pfam" id="PF04182"/>
    </source>
</evidence>
<evidence type="ECO:0000313" key="10">
    <source>
        <dbReference type="Proteomes" id="UP000224634"/>
    </source>
</evidence>
<evidence type="ECO:0000256" key="2">
    <source>
        <dbReference type="ARBA" id="ARBA00022553"/>
    </source>
</evidence>
<evidence type="ECO:0000259" key="8">
    <source>
        <dbReference type="Pfam" id="PF20222"/>
    </source>
</evidence>
<feature type="region of interest" description="Disordered" evidence="6">
    <location>
        <begin position="1347"/>
        <end position="1368"/>
    </location>
</feature>
<dbReference type="InterPro" id="IPR044210">
    <property type="entry name" value="Tfc3-like"/>
</dbReference>
<keyword evidence="5" id="KW-0539">Nucleus</keyword>
<comment type="subcellular location">
    <subcellularLocation>
        <location evidence="1">Nucleus</location>
    </subcellularLocation>
</comment>
<dbReference type="CDD" id="cd16169">
    <property type="entry name" value="Tau138_eWH"/>
    <property type="match status" value="1"/>
</dbReference>